<reference evidence="11" key="1">
    <citation type="submission" date="2023-06" db="EMBL/GenBank/DDBJ databases">
        <authorList>
            <person name="Delattre M."/>
        </authorList>
    </citation>
    <scope>NUCLEOTIDE SEQUENCE</scope>
    <source>
        <strain evidence="11">AF72</strain>
    </source>
</reference>
<feature type="transmembrane region" description="Helical" evidence="10">
    <location>
        <begin position="124"/>
        <end position="146"/>
    </location>
</feature>
<organism evidence="11 12">
    <name type="scientific">Mesorhabditis spiculigera</name>
    <dbReference type="NCBI Taxonomy" id="96644"/>
    <lineage>
        <taxon>Eukaryota</taxon>
        <taxon>Metazoa</taxon>
        <taxon>Ecdysozoa</taxon>
        <taxon>Nematoda</taxon>
        <taxon>Chromadorea</taxon>
        <taxon>Rhabditida</taxon>
        <taxon>Rhabditina</taxon>
        <taxon>Rhabditomorpha</taxon>
        <taxon>Rhabditoidea</taxon>
        <taxon>Rhabditidae</taxon>
        <taxon>Mesorhabditinae</taxon>
        <taxon>Mesorhabditis</taxon>
    </lineage>
</organism>
<feature type="transmembrane region" description="Helical" evidence="10">
    <location>
        <begin position="92"/>
        <end position="112"/>
    </location>
</feature>
<dbReference type="PANTHER" id="PTHR10408">
    <property type="entry name" value="STEROL O-ACYLTRANSFERASE"/>
    <property type="match status" value="1"/>
</dbReference>
<protein>
    <recommendedName>
        <fullName evidence="13">O-acyltransferase</fullName>
    </recommendedName>
</protein>
<evidence type="ECO:0000256" key="9">
    <source>
        <dbReference type="PIRSR" id="PIRSR000439-1"/>
    </source>
</evidence>
<feature type="transmembrane region" description="Helical" evidence="10">
    <location>
        <begin position="51"/>
        <end position="69"/>
    </location>
</feature>
<dbReference type="InterPro" id="IPR004299">
    <property type="entry name" value="MBOAT_fam"/>
</dbReference>
<keyword evidence="7 10" id="KW-0472">Membrane</keyword>
<evidence type="ECO:0000256" key="3">
    <source>
        <dbReference type="ARBA" id="ARBA00022679"/>
    </source>
</evidence>
<dbReference type="GO" id="GO:0005789">
    <property type="term" value="C:endoplasmic reticulum membrane"/>
    <property type="evidence" value="ECO:0007669"/>
    <property type="project" value="UniProtKB-SubCell"/>
</dbReference>
<evidence type="ECO:0000313" key="11">
    <source>
        <dbReference type="EMBL" id="CAJ0583601.1"/>
    </source>
</evidence>
<feature type="active site" evidence="9">
    <location>
        <position position="379"/>
    </location>
</feature>
<evidence type="ECO:0000256" key="10">
    <source>
        <dbReference type="SAM" id="Phobius"/>
    </source>
</evidence>
<keyword evidence="8" id="KW-0012">Acyltransferase</keyword>
<comment type="similarity">
    <text evidence="2">Belongs to the membrane-bound acyltransferase family. Sterol o-acyltransferase subfamily.</text>
</comment>
<keyword evidence="3" id="KW-0808">Transferase</keyword>
<evidence type="ECO:0000256" key="7">
    <source>
        <dbReference type="ARBA" id="ARBA00023136"/>
    </source>
</evidence>
<evidence type="ECO:0000256" key="2">
    <source>
        <dbReference type="ARBA" id="ARBA00009010"/>
    </source>
</evidence>
<gene>
    <name evidence="11" type="ORF">MSPICULIGERA_LOCUS21673</name>
</gene>
<name>A0AA36DBG4_9BILA</name>
<dbReference type="GO" id="GO:0008203">
    <property type="term" value="P:cholesterol metabolic process"/>
    <property type="evidence" value="ECO:0007669"/>
    <property type="project" value="TreeGrafter"/>
</dbReference>
<proteinExistence type="inferred from homology"/>
<comment type="subcellular location">
    <subcellularLocation>
        <location evidence="1">Endoplasmic reticulum membrane</location>
        <topology evidence="1">Multi-pass membrane protein</topology>
    </subcellularLocation>
</comment>
<feature type="transmembrane region" description="Helical" evidence="10">
    <location>
        <begin position="282"/>
        <end position="303"/>
    </location>
</feature>
<dbReference type="InterPro" id="IPR014371">
    <property type="entry name" value="Oat_ACAT_DAG_ARE"/>
</dbReference>
<feature type="transmembrane region" description="Helical" evidence="10">
    <location>
        <begin position="241"/>
        <end position="262"/>
    </location>
</feature>
<dbReference type="Proteomes" id="UP001177023">
    <property type="component" value="Unassembled WGS sequence"/>
</dbReference>
<dbReference type="PANTHER" id="PTHR10408:SF8">
    <property type="entry name" value="O-ACYLTRANSFERASE"/>
    <property type="match status" value="1"/>
</dbReference>
<keyword evidence="5" id="KW-0256">Endoplasmic reticulum</keyword>
<evidence type="ECO:0000256" key="8">
    <source>
        <dbReference type="ARBA" id="ARBA00023315"/>
    </source>
</evidence>
<keyword evidence="12" id="KW-1185">Reference proteome</keyword>
<sequence>MENGQEVGVEENNNNNRAKEDARHIFKYKEKVFSPRESMLTHLFQNTEMSIVYNFLAGAFILFFLRALVDDVFTHGMPLHHTWLIWWNFEKFPLTMIVWGLMFASTLIPYYALKAWAQMPEKEVTFQSSGVWIAALTGYIFLLFYLPLQFLFSAELNCACSFIITCETTRLSMKVYAFIRENLSKAISRKTAYTSFKNEGEPRAEEDDWPTLEQYFYYQFCPSMIYRDQYPRSEKTDWKKAAFHGLHCLILIEFVNLVFTQWVEPALSTVSYPNTTFTESLLRLFSSILPGIVCLVTLFYGLLHSWLNMFSEILTYADRHFYDNWWNSNNMAEYYRNWNLVVHDWLYNYVYRDVALWIGGGRGKIIAQTCVFFLSSVFHEYWFGVAFRCFYPVMFMLYFVFGGVFFFVSRTITNRHVWNTALWFNLLIGTGMFVAFYGQEWYARRGHCAPRNSAFIDALFPRHWTCVAPSLE</sequence>
<dbReference type="EMBL" id="CATQJA010002665">
    <property type="protein sequence ID" value="CAJ0583601.1"/>
    <property type="molecule type" value="Genomic_DNA"/>
</dbReference>
<evidence type="ECO:0000256" key="5">
    <source>
        <dbReference type="ARBA" id="ARBA00022824"/>
    </source>
</evidence>
<keyword evidence="6 10" id="KW-1133">Transmembrane helix</keyword>
<keyword evidence="4 10" id="KW-0812">Transmembrane</keyword>
<dbReference type="Pfam" id="PF03062">
    <property type="entry name" value="MBOAT"/>
    <property type="match status" value="1"/>
</dbReference>
<evidence type="ECO:0000313" key="12">
    <source>
        <dbReference type="Proteomes" id="UP001177023"/>
    </source>
</evidence>
<feature type="non-terminal residue" evidence="11">
    <location>
        <position position="472"/>
    </location>
</feature>
<dbReference type="AlphaFoldDB" id="A0AA36DBG4"/>
<evidence type="ECO:0008006" key="13">
    <source>
        <dbReference type="Google" id="ProtNLM"/>
    </source>
</evidence>
<comment type="caution">
    <text evidence="11">The sequence shown here is derived from an EMBL/GenBank/DDBJ whole genome shotgun (WGS) entry which is preliminary data.</text>
</comment>
<dbReference type="PIRSF" id="PIRSF000439">
    <property type="entry name" value="Oat_ACAT_DAG_ARE"/>
    <property type="match status" value="1"/>
</dbReference>
<dbReference type="GO" id="GO:0008374">
    <property type="term" value="F:O-acyltransferase activity"/>
    <property type="evidence" value="ECO:0007669"/>
    <property type="project" value="InterPro"/>
</dbReference>
<feature type="transmembrane region" description="Helical" evidence="10">
    <location>
        <begin position="390"/>
        <end position="408"/>
    </location>
</feature>
<feature type="transmembrane region" description="Helical" evidence="10">
    <location>
        <begin position="420"/>
        <end position="438"/>
    </location>
</feature>
<evidence type="ECO:0000256" key="1">
    <source>
        <dbReference type="ARBA" id="ARBA00004477"/>
    </source>
</evidence>
<evidence type="ECO:0000256" key="4">
    <source>
        <dbReference type="ARBA" id="ARBA00022692"/>
    </source>
</evidence>
<evidence type="ECO:0000256" key="6">
    <source>
        <dbReference type="ARBA" id="ARBA00022989"/>
    </source>
</evidence>
<accession>A0AA36DBG4</accession>